<comment type="caution">
    <text evidence="2">The sequence shown here is derived from an EMBL/GenBank/DDBJ whole genome shotgun (WGS) entry which is preliminary data.</text>
</comment>
<dbReference type="Proteomes" id="UP000245207">
    <property type="component" value="Unassembled WGS sequence"/>
</dbReference>
<evidence type="ECO:0000313" key="2">
    <source>
        <dbReference type="EMBL" id="PWA41275.1"/>
    </source>
</evidence>
<evidence type="ECO:0000313" key="3">
    <source>
        <dbReference type="Proteomes" id="UP000245207"/>
    </source>
</evidence>
<accession>A0A2U1KWY9</accession>
<feature type="compositionally biased region" description="Polar residues" evidence="1">
    <location>
        <begin position="71"/>
        <end position="94"/>
    </location>
</feature>
<evidence type="ECO:0000256" key="1">
    <source>
        <dbReference type="SAM" id="MobiDB-lite"/>
    </source>
</evidence>
<dbReference type="AlphaFoldDB" id="A0A2U1KWY9"/>
<sequence length="101" mass="10750">MPKASVLHSEPVNNVVVCHCQQQATQIQHPLRHSQDTNNLCLSDSMVVGFVPGRSNTRPPIVPAPPVSSSYTSPKSTGGTNTSDMPSSSRSANGVQEVWPV</sequence>
<name>A0A2U1KWY9_ARTAN</name>
<protein>
    <submittedName>
        <fullName evidence="2">Uncharacterized protein</fullName>
    </submittedName>
</protein>
<proteinExistence type="predicted"/>
<reference evidence="2 3" key="1">
    <citation type="journal article" date="2018" name="Mol. Plant">
        <title>The genome of Artemisia annua provides insight into the evolution of Asteraceae family and artemisinin biosynthesis.</title>
        <authorList>
            <person name="Shen Q."/>
            <person name="Zhang L."/>
            <person name="Liao Z."/>
            <person name="Wang S."/>
            <person name="Yan T."/>
            <person name="Shi P."/>
            <person name="Liu M."/>
            <person name="Fu X."/>
            <person name="Pan Q."/>
            <person name="Wang Y."/>
            <person name="Lv Z."/>
            <person name="Lu X."/>
            <person name="Zhang F."/>
            <person name="Jiang W."/>
            <person name="Ma Y."/>
            <person name="Chen M."/>
            <person name="Hao X."/>
            <person name="Li L."/>
            <person name="Tang Y."/>
            <person name="Lv G."/>
            <person name="Zhou Y."/>
            <person name="Sun X."/>
            <person name="Brodelius P.E."/>
            <person name="Rose J.K.C."/>
            <person name="Tang K."/>
        </authorList>
    </citation>
    <scope>NUCLEOTIDE SEQUENCE [LARGE SCALE GENOMIC DNA]</scope>
    <source>
        <strain evidence="3">cv. Huhao1</strain>
        <tissue evidence="2">Leaf</tissue>
    </source>
</reference>
<dbReference type="EMBL" id="PKPP01013186">
    <property type="protein sequence ID" value="PWA41275.1"/>
    <property type="molecule type" value="Genomic_DNA"/>
</dbReference>
<organism evidence="2 3">
    <name type="scientific">Artemisia annua</name>
    <name type="common">Sweet wormwood</name>
    <dbReference type="NCBI Taxonomy" id="35608"/>
    <lineage>
        <taxon>Eukaryota</taxon>
        <taxon>Viridiplantae</taxon>
        <taxon>Streptophyta</taxon>
        <taxon>Embryophyta</taxon>
        <taxon>Tracheophyta</taxon>
        <taxon>Spermatophyta</taxon>
        <taxon>Magnoliopsida</taxon>
        <taxon>eudicotyledons</taxon>
        <taxon>Gunneridae</taxon>
        <taxon>Pentapetalae</taxon>
        <taxon>asterids</taxon>
        <taxon>campanulids</taxon>
        <taxon>Asterales</taxon>
        <taxon>Asteraceae</taxon>
        <taxon>Asteroideae</taxon>
        <taxon>Anthemideae</taxon>
        <taxon>Artemisiinae</taxon>
        <taxon>Artemisia</taxon>
    </lineage>
</organism>
<feature type="region of interest" description="Disordered" evidence="1">
    <location>
        <begin position="53"/>
        <end position="101"/>
    </location>
</feature>
<gene>
    <name evidence="2" type="ORF">CTI12_AA555070</name>
</gene>
<keyword evidence="3" id="KW-1185">Reference proteome</keyword>